<protein>
    <submittedName>
        <fullName evidence="4">SirB1 family protein</fullName>
    </submittedName>
</protein>
<reference evidence="3" key="2">
    <citation type="submission" date="2015-06" db="EMBL/GenBank/DDBJ databases">
        <authorList>
            <person name="Radhakrishnan R."/>
            <person name="Underwood A."/>
            <person name="Al-Shahib A."/>
        </authorList>
    </citation>
    <scope>NUCLEOTIDE SEQUENCE</scope>
    <source>
        <strain evidence="3">P19_London_7_VIM_2_05_10</strain>
    </source>
</reference>
<evidence type="ECO:0000256" key="1">
    <source>
        <dbReference type="ARBA" id="ARBA00007100"/>
    </source>
</evidence>
<dbReference type="PANTHER" id="PTHR31350">
    <property type="entry name" value="SI:DKEY-261L7.2"/>
    <property type="match status" value="1"/>
</dbReference>
<evidence type="ECO:0000313" key="3">
    <source>
        <dbReference type="EMBL" id="CRO05302.1"/>
    </source>
</evidence>
<name>A0A087L9E9_PSEAI</name>
<evidence type="ECO:0000313" key="4">
    <source>
        <dbReference type="EMBL" id="WOS79698.1"/>
    </source>
</evidence>
<accession>A0A087L9E9</accession>
<reference evidence="4" key="4">
    <citation type="submission" date="2023-10" db="EMBL/GenBank/DDBJ databases">
        <title>Pathogen: clinical or host-associated sample.</title>
        <authorList>
            <person name="Hergert J."/>
            <person name="Casey R."/>
            <person name="Wagner J."/>
            <person name="Young E.L."/>
            <person name="Oakeson K.F."/>
        </authorList>
    </citation>
    <scope>NUCLEOTIDE SEQUENCE</scope>
    <source>
        <strain evidence="4">2021CK-01020</strain>
    </source>
</reference>
<dbReference type="Pfam" id="PF13369">
    <property type="entry name" value="Transglut_core2"/>
    <property type="match status" value="1"/>
</dbReference>
<evidence type="ECO:0000259" key="2">
    <source>
        <dbReference type="Pfam" id="PF13369"/>
    </source>
</evidence>
<evidence type="ECO:0000313" key="5">
    <source>
        <dbReference type="Proteomes" id="UP000045039"/>
    </source>
</evidence>
<dbReference type="eggNOG" id="COG2912">
    <property type="taxonomic scope" value="Bacteria"/>
</dbReference>
<dbReference type="KEGG" id="paeb:NCGM1900_2851"/>
<dbReference type="EMBL" id="CVVU01000024">
    <property type="protein sequence ID" value="CRO05302.1"/>
    <property type="molecule type" value="Genomic_DNA"/>
</dbReference>
<dbReference type="PANTHER" id="PTHR31350:SF21">
    <property type="entry name" value="F-BOX ONLY PROTEIN 21"/>
    <property type="match status" value="1"/>
</dbReference>
<dbReference type="InterPro" id="IPR032698">
    <property type="entry name" value="SirB1_N"/>
</dbReference>
<accession>A0A1S1C7X9</accession>
<dbReference type="Proteomes" id="UP001297540">
    <property type="component" value="Chromosome"/>
</dbReference>
<dbReference type="AlphaFoldDB" id="A0A087L9E9"/>
<feature type="domain" description="Protein SirB1 N-terminal" evidence="2">
    <location>
        <begin position="37"/>
        <end position="184"/>
    </location>
</feature>
<dbReference type="Proteomes" id="UP000045039">
    <property type="component" value="Unassembled WGS sequence"/>
</dbReference>
<sequence length="270" mass="29905">MDPRQACLDCLAQEPPALFEAALWIAAEHLPAYSPAHALRELDELVRQIGASLDDRASASERAQGLLRRMSEQGFCEDDDFPLQPRSALLPLVLQRRQGQPLSLALVAMELARRLDIPLVGVNFPGRFLLRVPQADHLLDPATGRRLYPTDCRELLLRLQGPKSELQAAYLKQASPGEILQRLSRNLRQLHSAAGEPLAALKDAQRVIELGPVGAADHEARAGLYRQLDCPQAERYDLERALLLSDDPTEQLRLGQRLGELAPPTGRALH</sequence>
<reference evidence="5" key="1">
    <citation type="submission" date="2015-06" db="EMBL/GenBank/DDBJ databases">
        <authorList>
            <person name="Radhakrishnan Rajesh"/>
            <person name="Underwood Anthony"/>
            <person name="Al-Shahib Ali"/>
        </authorList>
    </citation>
    <scope>NUCLEOTIDE SEQUENCE [LARGE SCALE GENOMIC DNA]</scope>
    <source>
        <strain evidence="5">P19_London_7_VIM_2_05_10</strain>
    </source>
</reference>
<comment type="similarity">
    <text evidence="1">Belongs to the UPF0162 family.</text>
</comment>
<organism evidence="3 5">
    <name type="scientific">Pseudomonas aeruginosa</name>
    <dbReference type="NCBI Taxonomy" id="287"/>
    <lineage>
        <taxon>Bacteria</taxon>
        <taxon>Pseudomonadati</taxon>
        <taxon>Pseudomonadota</taxon>
        <taxon>Gammaproteobacteria</taxon>
        <taxon>Pseudomonadales</taxon>
        <taxon>Pseudomonadaceae</taxon>
        <taxon>Pseudomonas</taxon>
    </lineage>
</organism>
<gene>
    <name evidence="4" type="ORF">L4V69_11230</name>
    <name evidence="3" type="ORF">PAERUG_P19_London_7_VIM_2_05_10_00661</name>
</gene>
<dbReference type="RefSeq" id="WP_003091860.1">
    <property type="nucleotide sequence ID" value="NZ_AP014622.1"/>
</dbReference>
<dbReference type="EMBL" id="CP136986">
    <property type="protein sequence ID" value="WOS79698.1"/>
    <property type="molecule type" value="Genomic_DNA"/>
</dbReference>
<reference evidence="4" key="3">
    <citation type="submission" date="2023-06" db="EMBL/GenBank/DDBJ databases">
        <authorList>
            <consortium name="Clinical and Environmental Microbiology Branch: Whole genome sequencing antimicrobial resistance pathogens in the healthcare setting"/>
        </authorList>
    </citation>
    <scope>NUCLEOTIDE SEQUENCE</scope>
    <source>
        <strain evidence="4">2021CK-01020</strain>
    </source>
</reference>
<proteinExistence type="inferred from homology"/>